<keyword evidence="3" id="KW-1185">Reference proteome</keyword>
<dbReference type="AlphaFoldDB" id="A0A4P9WG12"/>
<dbReference type="Proteomes" id="UP000269721">
    <property type="component" value="Unassembled WGS sequence"/>
</dbReference>
<evidence type="ECO:0000313" key="2">
    <source>
        <dbReference type="EMBL" id="RKO91614.1"/>
    </source>
</evidence>
<reference evidence="3" key="1">
    <citation type="journal article" date="2018" name="Nat. Microbiol.">
        <title>Leveraging single-cell genomics to expand the fungal tree of life.</title>
        <authorList>
            <person name="Ahrendt S.R."/>
            <person name="Quandt C.A."/>
            <person name="Ciobanu D."/>
            <person name="Clum A."/>
            <person name="Salamov A."/>
            <person name="Andreopoulos B."/>
            <person name="Cheng J.F."/>
            <person name="Woyke T."/>
            <person name="Pelin A."/>
            <person name="Henrissat B."/>
            <person name="Reynolds N.K."/>
            <person name="Benny G.L."/>
            <person name="Smith M.E."/>
            <person name="James T.Y."/>
            <person name="Grigoriev I.V."/>
        </authorList>
    </citation>
    <scope>NUCLEOTIDE SEQUENCE [LARGE SCALE GENOMIC DNA]</scope>
</reference>
<organism evidence="2 3">
    <name type="scientific">Blyttiomyces helicus</name>
    <dbReference type="NCBI Taxonomy" id="388810"/>
    <lineage>
        <taxon>Eukaryota</taxon>
        <taxon>Fungi</taxon>
        <taxon>Fungi incertae sedis</taxon>
        <taxon>Chytridiomycota</taxon>
        <taxon>Chytridiomycota incertae sedis</taxon>
        <taxon>Chytridiomycetes</taxon>
        <taxon>Chytridiomycetes incertae sedis</taxon>
        <taxon>Blyttiomyces</taxon>
    </lineage>
</organism>
<proteinExistence type="predicted"/>
<accession>A0A4P9WG12</accession>
<sequence>MFRPHVLSPEPDRPDGGGFLVGNHDPPRCAPRWTQVRWWAEYRHILRAARAVIIAKQQHAARCQQNLLQTSLEASPLAPSPSLRLRKRVTEELGHRSLHFRAPFTSDDKMSMTSSPLSRPHSTYYSRLTTKGRAPLHMPRMGSHGVVAGWVHYSSQHVEGKMIVLRVRSIDPSSESARESVDDCLDATVEKKIGGEIVAKKGSPTSIT</sequence>
<dbReference type="EMBL" id="KZ994984">
    <property type="protein sequence ID" value="RKO91614.1"/>
    <property type="molecule type" value="Genomic_DNA"/>
</dbReference>
<evidence type="ECO:0000256" key="1">
    <source>
        <dbReference type="SAM" id="MobiDB-lite"/>
    </source>
</evidence>
<feature type="region of interest" description="Disordered" evidence="1">
    <location>
        <begin position="1"/>
        <end position="24"/>
    </location>
</feature>
<evidence type="ECO:0000313" key="3">
    <source>
        <dbReference type="Proteomes" id="UP000269721"/>
    </source>
</evidence>
<protein>
    <submittedName>
        <fullName evidence="2">Uncharacterized protein</fullName>
    </submittedName>
</protein>
<name>A0A4P9WG12_9FUNG</name>
<gene>
    <name evidence="2" type="ORF">BDK51DRAFT_37214</name>
</gene>